<organism evidence="2 3">
    <name type="scientific">Kroppenstedtia pulmonis</name>
    <dbReference type="NCBI Taxonomy" id="1380685"/>
    <lineage>
        <taxon>Bacteria</taxon>
        <taxon>Bacillati</taxon>
        <taxon>Bacillota</taxon>
        <taxon>Bacilli</taxon>
        <taxon>Bacillales</taxon>
        <taxon>Thermoactinomycetaceae</taxon>
        <taxon>Kroppenstedtia</taxon>
    </lineage>
</organism>
<accession>A0A7D3XQ45</accession>
<dbReference type="GO" id="GO:0003676">
    <property type="term" value="F:nucleic acid binding"/>
    <property type="evidence" value="ECO:0007669"/>
    <property type="project" value="InterPro"/>
</dbReference>
<proteinExistence type="predicted"/>
<evidence type="ECO:0000313" key="3">
    <source>
        <dbReference type="Proteomes" id="UP000503088"/>
    </source>
</evidence>
<evidence type="ECO:0000313" key="2">
    <source>
        <dbReference type="EMBL" id="QKG84447.1"/>
    </source>
</evidence>
<feature type="domain" description="Tc1-like transposase DDE" evidence="1">
    <location>
        <begin position="3"/>
        <end position="74"/>
    </location>
</feature>
<evidence type="ECO:0000259" key="1">
    <source>
        <dbReference type="Pfam" id="PF13358"/>
    </source>
</evidence>
<reference evidence="2 3" key="1">
    <citation type="submission" date="2020-01" db="EMBL/GenBank/DDBJ databases">
        <authorList>
            <person name="Gulvik C.A."/>
            <person name="Batra D.G."/>
        </authorList>
    </citation>
    <scope>NUCLEOTIDE SEQUENCE [LARGE SCALE GENOMIC DNA]</scope>
    <source>
        <strain evidence="2 3">W9323</strain>
    </source>
</reference>
<gene>
    <name evidence="2" type="ORF">GXN76_08135</name>
</gene>
<dbReference type="Proteomes" id="UP000503088">
    <property type="component" value="Chromosome"/>
</dbReference>
<dbReference type="InterPro" id="IPR038717">
    <property type="entry name" value="Tc1-like_DDE_dom"/>
</dbReference>
<protein>
    <recommendedName>
        <fullName evidence="1">Tc1-like transposase DDE domain-containing protein</fullName>
    </recommendedName>
</protein>
<dbReference type="AlphaFoldDB" id="A0A7D3XQ45"/>
<keyword evidence="3" id="KW-1185">Reference proteome</keyword>
<sequence length="115" mass="14499">MLLRRFHRSERIYLVLGNFSLHKHRKVHQWVEENHMELDYTPTYSSWLNQIECHFGPLRQFVLNGSYYTSHDDLFNQIRAYIRWRNKNKRHERSYENKRRSRCFLLWDRWSVLRS</sequence>
<dbReference type="InterPro" id="IPR036397">
    <property type="entry name" value="RNaseH_sf"/>
</dbReference>
<dbReference type="EMBL" id="CP048104">
    <property type="protein sequence ID" value="QKG84447.1"/>
    <property type="molecule type" value="Genomic_DNA"/>
</dbReference>
<dbReference type="Gene3D" id="3.30.420.10">
    <property type="entry name" value="Ribonuclease H-like superfamily/Ribonuclease H"/>
    <property type="match status" value="1"/>
</dbReference>
<name>A0A7D3XQ45_9BACL</name>
<dbReference type="Pfam" id="PF13358">
    <property type="entry name" value="DDE_3"/>
    <property type="match status" value="1"/>
</dbReference>
<dbReference type="KEGG" id="kpul:GXN76_08135"/>